<gene>
    <name evidence="1" type="ORF">FNH13_16080</name>
</gene>
<dbReference type="AlphaFoldDB" id="A0A516GDQ4"/>
<sequence>MSTSISRAAALVMVGMVVWGHAALVVMDAVVLSVPGGTPGVRHGVVLLGVLSGVGPSPGGGAGAR</sequence>
<evidence type="ECO:0000313" key="2">
    <source>
        <dbReference type="Proteomes" id="UP000315395"/>
    </source>
</evidence>
<accession>A0A516GDQ4</accession>
<reference evidence="1 2" key="1">
    <citation type="submission" date="2019-07" db="EMBL/GenBank/DDBJ databases">
        <title>complete genome sequencing of Ornithinimicrobium sp. H23M54.</title>
        <authorList>
            <person name="Bae J.-W."/>
            <person name="Lee S.-Y."/>
        </authorList>
    </citation>
    <scope>NUCLEOTIDE SEQUENCE [LARGE SCALE GENOMIC DNA]</scope>
    <source>
        <strain evidence="1 2">H23M54</strain>
    </source>
</reference>
<organism evidence="1 2">
    <name type="scientific">Ornithinimicrobium ciconiae</name>
    <dbReference type="NCBI Taxonomy" id="2594265"/>
    <lineage>
        <taxon>Bacteria</taxon>
        <taxon>Bacillati</taxon>
        <taxon>Actinomycetota</taxon>
        <taxon>Actinomycetes</taxon>
        <taxon>Micrococcales</taxon>
        <taxon>Ornithinimicrobiaceae</taxon>
        <taxon>Ornithinimicrobium</taxon>
    </lineage>
</organism>
<dbReference type="Proteomes" id="UP000315395">
    <property type="component" value="Chromosome"/>
</dbReference>
<dbReference type="EMBL" id="CP041616">
    <property type="protein sequence ID" value="QDO89665.1"/>
    <property type="molecule type" value="Genomic_DNA"/>
</dbReference>
<keyword evidence="2" id="KW-1185">Reference proteome</keyword>
<protein>
    <submittedName>
        <fullName evidence="1">Uncharacterized protein</fullName>
    </submittedName>
</protein>
<evidence type="ECO:0000313" key="1">
    <source>
        <dbReference type="EMBL" id="QDO89665.1"/>
    </source>
</evidence>
<proteinExistence type="predicted"/>
<name>A0A516GDQ4_9MICO</name>
<dbReference type="RefSeq" id="WP_143784387.1">
    <property type="nucleotide sequence ID" value="NZ_CP041616.1"/>
</dbReference>
<dbReference type="KEGG" id="orz:FNH13_16080"/>